<protein>
    <submittedName>
        <fullName evidence="1">Uncharacterized protein</fullName>
    </submittedName>
</protein>
<organism evidence="1 2">
    <name type="scientific">Polarella glacialis</name>
    <name type="common">Dinoflagellate</name>
    <dbReference type="NCBI Taxonomy" id="89957"/>
    <lineage>
        <taxon>Eukaryota</taxon>
        <taxon>Sar</taxon>
        <taxon>Alveolata</taxon>
        <taxon>Dinophyceae</taxon>
        <taxon>Suessiales</taxon>
        <taxon>Suessiaceae</taxon>
        <taxon>Polarella</taxon>
    </lineage>
</organism>
<keyword evidence="2" id="KW-1185">Reference proteome</keyword>
<accession>A0A813DVY5</accession>
<reference evidence="1" key="1">
    <citation type="submission" date="2021-02" db="EMBL/GenBank/DDBJ databases">
        <authorList>
            <person name="Dougan E. K."/>
            <person name="Rhodes N."/>
            <person name="Thang M."/>
            <person name="Chan C."/>
        </authorList>
    </citation>
    <scope>NUCLEOTIDE SEQUENCE</scope>
</reference>
<dbReference type="EMBL" id="CAJNNV010004283">
    <property type="protein sequence ID" value="CAE8590474.1"/>
    <property type="molecule type" value="Genomic_DNA"/>
</dbReference>
<dbReference type="Proteomes" id="UP000654075">
    <property type="component" value="Unassembled WGS sequence"/>
</dbReference>
<evidence type="ECO:0000313" key="2">
    <source>
        <dbReference type="Proteomes" id="UP000654075"/>
    </source>
</evidence>
<comment type="caution">
    <text evidence="1">The sequence shown here is derived from an EMBL/GenBank/DDBJ whole genome shotgun (WGS) entry which is preliminary data.</text>
</comment>
<gene>
    <name evidence="1" type="ORF">PGLA1383_LOCUS9195</name>
</gene>
<proteinExistence type="predicted"/>
<evidence type="ECO:0000313" key="1">
    <source>
        <dbReference type="EMBL" id="CAE8590474.1"/>
    </source>
</evidence>
<name>A0A813DVY5_POLGL</name>
<dbReference type="AlphaFoldDB" id="A0A813DVY5"/>
<sequence length="173" mass="19339">MGNYFLQAPAGDASTATAALDLRRVAFFFCRLRQTAPQLPRQHLTCIGWIIIFCRLRQTAPQLPRQHWTLVGRIFFCLQAPADGASTATAAFPVPVPPPIAESMAKSPHHCGIHGKVDGRATSTSEDTTACQNVHGNQGRDKEKVVEALKEFWKEHSRPRRRCSWQHGVDQRQ</sequence>